<evidence type="ECO:0000256" key="3">
    <source>
        <dbReference type="ARBA" id="ARBA00022730"/>
    </source>
</evidence>
<dbReference type="SUPFAM" id="SSF52166">
    <property type="entry name" value="Ribosomal protein L4"/>
    <property type="match status" value="1"/>
</dbReference>
<evidence type="ECO:0000256" key="9">
    <source>
        <dbReference type="SAM" id="MobiDB-lite"/>
    </source>
</evidence>
<gene>
    <name evidence="8 10" type="primary">rpl4</name>
</gene>
<dbReference type="GO" id="GO:0019843">
    <property type="term" value="F:rRNA binding"/>
    <property type="evidence" value="ECO:0007669"/>
    <property type="project" value="UniProtKB-UniRule"/>
</dbReference>
<dbReference type="EMBL" id="MF101451">
    <property type="protein sequence ID" value="ARW68339.1"/>
    <property type="molecule type" value="Genomic_DNA"/>
</dbReference>
<sequence>MTIKEEIKYKVIHKLNKTNLISINLEINESIKRQMYCIHRSLKHHLTSNRIRRASTKTRSEISGGGRKPWKQKGTGRARAGSTRSPLWKGGGIIFGPKQKKYISKINKKEKQLAINTILYNKSKNTICIDEIFINNGIPNTKNALSKLRELGIEIQKYQRVLIIVDKKIKTTNMSLRNLPYIELIESKHLNIVSLLKADLILISIQTINKLNIK</sequence>
<proteinExistence type="inferred from homology"/>
<keyword evidence="10" id="KW-0934">Plastid</keyword>
<reference evidence="10" key="1">
    <citation type="journal article" date="2017" name="J. Phycol.">
        <title>Analysis of chloroplast genomes and a supermatrix inform reclassification of the Rhodomelaceae (Rhodophyta).</title>
        <authorList>
            <person name="Diaz-Tapia P."/>
            <person name="Maggs C.A."/>
            <person name="West J.A."/>
            <person name="Verbruggen H."/>
        </authorList>
    </citation>
    <scope>NUCLEOTIDE SEQUENCE</scope>
    <source>
        <strain evidence="10">PD1582</strain>
    </source>
</reference>
<dbReference type="AlphaFoldDB" id="A0A1Z1MR47"/>
<accession>A0A1Z1MR47</accession>
<name>A0A1Z1MR47_9FLOR</name>
<evidence type="ECO:0000313" key="10">
    <source>
        <dbReference type="EMBL" id="ARW68339.1"/>
    </source>
</evidence>
<dbReference type="PANTHER" id="PTHR10746">
    <property type="entry name" value="50S RIBOSOMAL PROTEIN L4"/>
    <property type="match status" value="1"/>
</dbReference>
<keyword evidence="6 8" id="KW-0687">Ribonucleoprotein</keyword>
<dbReference type="NCBIfam" id="TIGR03953">
    <property type="entry name" value="rplD_bact"/>
    <property type="match status" value="1"/>
</dbReference>
<dbReference type="Pfam" id="PF00573">
    <property type="entry name" value="Ribosomal_L4"/>
    <property type="match status" value="1"/>
</dbReference>
<dbReference type="GO" id="GO:0005840">
    <property type="term" value="C:ribosome"/>
    <property type="evidence" value="ECO:0007669"/>
    <property type="project" value="UniProtKB-KW"/>
</dbReference>
<evidence type="ECO:0000256" key="2">
    <source>
        <dbReference type="ARBA" id="ARBA00010528"/>
    </source>
</evidence>
<dbReference type="HAMAP" id="MF_01328_B">
    <property type="entry name" value="Ribosomal_uL4_B"/>
    <property type="match status" value="1"/>
</dbReference>
<dbReference type="GO" id="GO:0003735">
    <property type="term" value="F:structural constituent of ribosome"/>
    <property type="evidence" value="ECO:0007669"/>
    <property type="project" value="InterPro"/>
</dbReference>
<dbReference type="InterPro" id="IPR002136">
    <property type="entry name" value="Ribosomal_uL4"/>
</dbReference>
<comment type="subcellular location">
    <subcellularLocation>
        <location evidence="8">Plastid</location>
        <location evidence="8">Chloroplast</location>
    </subcellularLocation>
</comment>
<evidence type="ECO:0000256" key="7">
    <source>
        <dbReference type="ARBA" id="ARBA00035208"/>
    </source>
</evidence>
<keyword evidence="5 8" id="KW-0689">Ribosomal protein</keyword>
<keyword evidence="4 8" id="KW-0694">RNA-binding</keyword>
<dbReference type="GO" id="GO:0006412">
    <property type="term" value="P:translation"/>
    <property type="evidence" value="ECO:0007669"/>
    <property type="project" value="UniProtKB-UniRule"/>
</dbReference>
<evidence type="ECO:0000256" key="1">
    <source>
        <dbReference type="ARBA" id="ARBA00004083"/>
    </source>
</evidence>
<feature type="region of interest" description="Disordered" evidence="9">
    <location>
        <begin position="53"/>
        <end position="84"/>
    </location>
</feature>
<dbReference type="GO" id="GO:0009507">
    <property type="term" value="C:chloroplast"/>
    <property type="evidence" value="ECO:0007669"/>
    <property type="project" value="UniProtKB-SubCell"/>
</dbReference>
<comment type="function">
    <text evidence="1 8">Probably binds the 23S rRNA.</text>
</comment>
<comment type="similarity">
    <text evidence="2 8">Belongs to the universal ribosomal protein uL4 family.</text>
</comment>
<dbReference type="Gene3D" id="3.40.1370.10">
    <property type="match status" value="1"/>
</dbReference>
<dbReference type="InterPro" id="IPR013005">
    <property type="entry name" value="Ribosomal_uL4-like"/>
</dbReference>
<organism evidence="10">
    <name type="scientific">Chondria sp.</name>
    <name type="common">in: red algae</name>
    <dbReference type="NCBI Taxonomy" id="1982705"/>
    <lineage>
        <taxon>Eukaryota</taxon>
        <taxon>Rhodophyta</taxon>
        <taxon>Florideophyceae</taxon>
        <taxon>Rhodymeniophycidae</taxon>
        <taxon>Ceramiales</taxon>
        <taxon>Rhodomelaceae</taxon>
        <taxon>Chondrieae</taxon>
        <taxon>Chondria</taxon>
    </lineage>
</organism>
<dbReference type="PANTHER" id="PTHR10746:SF17">
    <property type="entry name" value="LARGE RIBOSOMAL SUBUNIT PROTEIN UL4C"/>
    <property type="match status" value="1"/>
</dbReference>
<evidence type="ECO:0000256" key="5">
    <source>
        <dbReference type="ARBA" id="ARBA00022980"/>
    </source>
</evidence>
<comment type="subunit">
    <text evidence="8">Part of the 50S ribosomal subunit.</text>
</comment>
<keyword evidence="3 8" id="KW-0699">rRNA-binding</keyword>
<dbReference type="GO" id="GO:1990904">
    <property type="term" value="C:ribonucleoprotein complex"/>
    <property type="evidence" value="ECO:0007669"/>
    <property type="project" value="UniProtKB-KW"/>
</dbReference>
<geneLocation type="chloroplast" evidence="10"/>
<evidence type="ECO:0000256" key="8">
    <source>
        <dbReference type="HAMAP-Rule" id="MF_01328"/>
    </source>
</evidence>
<keyword evidence="10" id="KW-0150">Chloroplast</keyword>
<evidence type="ECO:0000256" key="4">
    <source>
        <dbReference type="ARBA" id="ARBA00022884"/>
    </source>
</evidence>
<evidence type="ECO:0000256" key="6">
    <source>
        <dbReference type="ARBA" id="ARBA00023274"/>
    </source>
</evidence>
<protein>
    <recommendedName>
        <fullName evidence="7 8">Large ribosomal subunit protein uL4c</fullName>
    </recommendedName>
</protein>
<dbReference type="InterPro" id="IPR023574">
    <property type="entry name" value="Ribosomal_uL4_dom_sf"/>
</dbReference>